<name>A0A934WNF2_9BURK</name>
<gene>
    <name evidence="1" type="ORF">JJB11_16120</name>
</gene>
<evidence type="ECO:0000313" key="2">
    <source>
        <dbReference type="Proteomes" id="UP000630528"/>
    </source>
</evidence>
<dbReference type="EMBL" id="JAEPWM010000006">
    <property type="protein sequence ID" value="MBK6007626.1"/>
    <property type="molecule type" value="Genomic_DNA"/>
</dbReference>
<evidence type="ECO:0000313" key="1">
    <source>
        <dbReference type="EMBL" id="MBK6007626.1"/>
    </source>
</evidence>
<dbReference type="Proteomes" id="UP000630528">
    <property type="component" value="Unassembled WGS sequence"/>
</dbReference>
<organism evidence="1 2">
    <name type="scientific">Ramlibacter ginsenosidimutans</name>
    <dbReference type="NCBI Taxonomy" id="502333"/>
    <lineage>
        <taxon>Bacteria</taxon>
        <taxon>Pseudomonadati</taxon>
        <taxon>Pseudomonadota</taxon>
        <taxon>Betaproteobacteria</taxon>
        <taxon>Burkholderiales</taxon>
        <taxon>Comamonadaceae</taxon>
        <taxon>Ramlibacter</taxon>
    </lineage>
</organism>
<reference evidence="1" key="2">
    <citation type="submission" date="2021-01" db="EMBL/GenBank/DDBJ databases">
        <authorList>
            <person name="Kang M."/>
        </authorList>
    </citation>
    <scope>NUCLEOTIDE SEQUENCE</scope>
    <source>
        <strain evidence="1">KACC 17527</strain>
    </source>
</reference>
<accession>A0A934WNF2</accession>
<dbReference type="RefSeq" id="WP_201173465.1">
    <property type="nucleotide sequence ID" value="NZ_JAEPWM010000006.1"/>
</dbReference>
<protein>
    <submittedName>
        <fullName evidence="1">Uncharacterized protein</fullName>
    </submittedName>
</protein>
<proteinExistence type="predicted"/>
<reference evidence="1" key="1">
    <citation type="journal article" date="2012" name="J. Microbiol. Biotechnol.">
        <title>Ramlibacter ginsenosidimutans sp. nov., with ginsenoside-converting activity.</title>
        <authorList>
            <person name="Wang L."/>
            <person name="An D.S."/>
            <person name="Kim S.G."/>
            <person name="Jin F.X."/>
            <person name="Kim S.C."/>
            <person name="Lee S.T."/>
            <person name="Im W.T."/>
        </authorList>
    </citation>
    <scope>NUCLEOTIDE SEQUENCE</scope>
    <source>
        <strain evidence="1">KACC 17527</strain>
    </source>
</reference>
<dbReference type="AlphaFoldDB" id="A0A934WNF2"/>
<keyword evidence="2" id="KW-1185">Reference proteome</keyword>
<comment type="caution">
    <text evidence="1">The sequence shown here is derived from an EMBL/GenBank/DDBJ whole genome shotgun (WGS) entry which is preliminary data.</text>
</comment>
<sequence>MAYDIFQSCMLVPGLSRSECASWVQAWGSLIAIGAAFIVGNSQIRVARKHASIAARPHLDWGTDRVPGRPVRLYIVNSGLGPAIINSIVMTYKGQAYPVESLDLPERIEQEAREVVGCAEWNMFSPGSVIPAGARIALFIFERKDIGFTTHEDALSFLDRLGLEIRYSSLYGDSFAMTRTARPE</sequence>